<dbReference type="SUPFAM" id="SSF51182">
    <property type="entry name" value="RmlC-like cupins"/>
    <property type="match status" value="1"/>
</dbReference>
<reference evidence="2" key="1">
    <citation type="submission" date="2022-08" db="EMBL/GenBank/DDBJ databases">
        <authorList>
            <person name="Vandamme P."/>
            <person name="Hettiarachchi A."/>
            <person name="Peeters C."/>
            <person name="Cnockaert M."/>
            <person name="Carlier A."/>
        </authorList>
    </citation>
    <scope>NUCLEOTIDE SEQUENCE</scope>
    <source>
        <strain evidence="2">LMG 31809</strain>
    </source>
</reference>
<proteinExistence type="predicted"/>
<keyword evidence="2" id="KW-0223">Dioxygenase</keyword>
<reference evidence="2" key="2">
    <citation type="journal article" date="2023" name="Syst. Appl. Microbiol.">
        <title>Govania unica gen. nov., sp. nov., a rare biosphere bacterium that represents a novel family in the class Alphaproteobacteria.</title>
        <authorList>
            <person name="Vandamme P."/>
            <person name="Peeters C."/>
            <person name="Hettiarachchi A."/>
            <person name="Cnockaert M."/>
            <person name="Carlier A."/>
        </authorList>
    </citation>
    <scope>NUCLEOTIDE SEQUENCE</scope>
    <source>
        <strain evidence="2">LMG 31809</strain>
    </source>
</reference>
<sequence>MEQLERTGQSAIAAIKPQHPVFFDPTDLPWLPWVMVGTHFKLLNVDKKSGGFSMLLKVDAGIQAPVHGHLGAVEAFLIEGEFGYEDDRGGVGSYVYEPAGARHEPTSPGGVIMFAVAHGPLVGYNDDGSLAAIVDGRLMHDLAVAGGAAGHLRVVFDD</sequence>
<dbReference type="EMBL" id="JANWOI010000001">
    <property type="protein sequence ID" value="MDA5192528.1"/>
    <property type="molecule type" value="Genomic_DNA"/>
</dbReference>
<protein>
    <submittedName>
        <fullName evidence="2">2,4'-dihydroxyacetophenone dioxygenase family protein</fullName>
    </submittedName>
</protein>
<keyword evidence="2" id="KW-0560">Oxidoreductase</keyword>
<dbReference type="Pfam" id="PF12973">
    <property type="entry name" value="Cupin_7"/>
    <property type="match status" value="1"/>
</dbReference>
<gene>
    <name evidence="2" type="ORF">NYP16_00960</name>
</gene>
<accession>A0A9X3Z608</accession>
<dbReference type="RefSeq" id="WP_274942233.1">
    <property type="nucleotide sequence ID" value="NZ_JANWOI010000001.1"/>
</dbReference>
<dbReference type="Gene3D" id="2.60.120.10">
    <property type="entry name" value="Jelly Rolls"/>
    <property type="match status" value="1"/>
</dbReference>
<evidence type="ECO:0000313" key="3">
    <source>
        <dbReference type="Proteomes" id="UP001141619"/>
    </source>
</evidence>
<dbReference type="Proteomes" id="UP001141619">
    <property type="component" value="Unassembled WGS sequence"/>
</dbReference>
<feature type="domain" description="ChrR-like cupin" evidence="1">
    <location>
        <begin position="21"/>
        <end position="121"/>
    </location>
</feature>
<evidence type="ECO:0000259" key="1">
    <source>
        <dbReference type="Pfam" id="PF12973"/>
    </source>
</evidence>
<dbReference type="InterPro" id="IPR014710">
    <property type="entry name" value="RmlC-like_jellyroll"/>
</dbReference>
<dbReference type="AlphaFoldDB" id="A0A9X3Z608"/>
<name>A0A9X3Z608_9PROT</name>
<dbReference type="GO" id="GO:0051213">
    <property type="term" value="F:dioxygenase activity"/>
    <property type="evidence" value="ECO:0007669"/>
    <property type="project" value="UniProtKB-KW"/>
</dbReference>
<comment type="caution">
    <text evidence="2">The sequence shown here is derived from an EMBL/GenBank/DDBJ whole genome shotgun (WGS) entry which is preliminary data.</text>
</comment>
<dbReference type="CDD" id="cd20302">
    <property type="entry name" value="cupin_DAD"/>
    <property type="match status" value="1"/>
</dbReference>
<keyword evidence="3" id="KW-1185">Reference proteome</keyword>
<evidence type="ECO:0000313" key="2">
    <source>
        <dbReference type="EMBL" id="MDA5192528.1"/>
    </source>
</evidence>
<dbReference type="InterPro" id="IPR011051">
    <property type="entry name" value="RmlC_Cupin_sf"/>
</dbReference>
<organism evidence="2 3">
    <name type="scientific">Govanella unica</name>
    <dbReference type="NCBI Taxonomy" id="2975056"/>
    <lineage>
        <taxon>Bacteria</taxon>
        <taxon>Pseudomonadati</taxon>
        <taxon>Pseudomonadota</taxon>
        <taxon>Alphaproteobacteria</taxon>
        <taxon>Emcibacterales</taxon>
        <taxon>Govanellaceae</taxon>
        <taxon>Govanella</taxon>
    </lineage>
</organism>
<dbReference type="InterPro" id="IPR025979">
    <property type="entry name" value="ChrR-like_cupin_dom"/>
</dbReference>